<dbReference type="Proteomes" id="UP001195483">
    <property type="component" value="Unassembled WGS sequence"/>
</dbReference>
<dbReference type="AlphaFoldDB" id="A0AAE0SAZ1"/>
<reference evidence="1" key="3">
    <citation type="submission" date="2023-05" db="EMBL/GenBank/DDBJ databases">
        <authorList>
            <person name="Smith C.H."/>
        </authorList>
    </citation>
    <scope>NUCLEOTIDE SEQUENCE</scope>
    <source>
        <strain evidence="1">CHS0354</strain>
        <tissue evidence="1">Mantle</tissue>
    </source>
</reference>
<proteinExistence type="predicted"/>
<evidence type="ECO:0000313" key="1">
    <source>
        <dbReference type="EMBL" id="KAK3588263.1"/>
    </source>
</evidence>
<feature type="non-terminal residue" evidence="1">
    <location>
        <position position="52"/>
    </location>
</feature>
<reference evidence="1" key="2">
    <citation type="journal article" date="2021" name="Genome Biol. Evol.">
        <title>Developing a high-quality reference genome for a parasitic bivalve with doubly uniparental inheritance (Bivalvia: Unionida).</title>
        <authorList>
            <person name="Smith C.H."/>
        </authorList>
    </citation>
    <scope>NUCLEOTIDE SEQUENCE</scope>
    <source>
        <strain evidence="1">CHS0354</strain>
        <tissue evidence="1">Mantle</tissue>
    </source>
</reference>
<reference evidence="1" key="1">
    <citation type="journal article" date="2021" name="Genome Biol. Evol.">
        <title>A High-Quality Reference Genome for a Parasitic Bivalve with Doubly Uniparental Inheritance (Bivalvia: Unionida).</title>
        <authorList>
            <person name="Smith C.H."/>
        </authorList>
    </citation>
    <scope>NUCLEOTIDE SEQUENCE</scope>
    <source>
        <strain evidence="1">CHS0354</strain>
    </source>
</reference>
<accession>A0AAE0SAZ1</accession>
<comment type="caution">
    <text evidence="1">The sequence shown here is derived from an EMBL/GenBank/DDBJ whole genome shotgun (WGS) entry which is preliminary data.</text>
</comment>
<dbReference type="EMBL" id="JAEAOA010001339">
    <property type="protein sequence ID" value="KAK3588263.1"/>
    <property type="molecule type" value="Genomic_DNA"/>
</dbReference>
<evidence type="ECO:0000313" key="2">
    <source>
        <dbReference type="Proteomes" id="UP001195483"/>
    </source>
</evidence>
<protein>
    <submittedName>
        <fullName evidence="1">Uncharacterized protein</fullName>
    </submittedName>
</protein>
<name>A0AAE0SAZ1_9BIVA</name>
<sequence>MTSIREKRIKEYLPRTFYRISSLELSLEKLPVKVAQERFKQSPGFESTNIKG</sequence>
<keyword evidence="2" id="KW-1185">Reference proteome</keyword>
<organism evidence="1 2">
    <name type="scientific">Potamilus streckersoni</name>
    <dbReference type="NCBI Taxonomy" id="2493646"/>
    <lineage>
        <taxon>Eukaryota</taxon>
        <taxon>Metazoa</taxon>
        <taxon>Spiralia</taxon>
        <taxon>Lophotrochozoa</taxon>
        <taxon>Mollusca</taxon>
        <taxon>Bivalvia</taxon>
        <taxon>Autobranchia</taxon>
        <taxon>Heteroconchia</taxon>
        <taxon>Palaeoheterodonta</taxon>
        <taxon>Unionida</taxon>
        <taxon>Unionoidea</taxon>
        <taxon>Unionidae</taxon>
        <taxon>Ambleminae</taxon>
        <taxon>Lampsilini</taxon>
        <taxon>Potamilus</taxon>
    </lineage>
</organism>
<gene>
    <name evidence="1" type="ORF">CHS0354_022110</name>
</gene>